<evidence type="ECO:0000256" key="1">
    <source>
        <dbReference type="ARBA" id="ARBA00004141"/>
    </source>
</evidence>
<dbReference type="PROSITE" id="PS50922">
    <property type="entry name" value="TLC"/>
    <property type="match status" value="1"/>
</dbReference>
<dbReference type="OrthoDB" id="10266980at2759"/>
<sequence length="274" mass="30687">MLEAATQTYWLTVAAAFLACEALYHASHFCINKTATSLKATDRATLALKVVNIVHAAISGPVAFYFLFLQGDPDVDHAVQRAVALDTNFAPQLFSAHVAADQALSLTCWTVGFMCWDLYRIGTWAKSGHGEKKLLIVHHVLSILVWPLASLYRVAGPFLLHYEYTELSSPFLQLRWVTQLFFGRGSRADKIMSMLFALSFFVVRSTNVHVVLHAAYFSRQYSLDLHPELPVHVRLIGAVTAGLPALLNLFWTLQILKMGKKMLFPKPKRANKIN</sequence>
<dbReference type="SMART" id="SM00724">
    <property type="entry name" value="TLC"/>
    <property type="match status" value="1"/>
</dbReference>
<dbReference type="Pfam" id="PF03798">
    <property type="entry name" value="TRAM_LAG1_CLN8"/>
    <property type="match status" value="1"/>
</dbReference>
<reference evidence="9" key="2">
    <citation type="submission" date="2021-11" db="EMBL/GenBank/DDBJ databases">
        <authorList>
            <consortium name="Genoscope - CEA"/>
            <person name="William W."/>
        </authorList>
    </citation>
    <scope>NUCLEOTIDE SEQUENCE</scope>
</reference>
<keyword evidence="4 5" id="KW-0472">Membrane</keyword>
<accession>A0A7S3ZJT5</accession>
<feature type="transmembrane region" description="Helical" evidence="6">
    <location>
        <begin position="6"/>
        <end position="26"/>
    </location>
</feature>
<dbReference type="PANTHER" id="PTHR13439:SF0">
    <property type="entry name" value="TOPOISOMERASE I DAMAGE AFFECTED PROTEIN 4"/>
    <property type="match status" value="1"/>
</dbReference>
<dbReference type="InterPro" id="IPR050846">
    <property type="entry name" value="TLCD"/>
</dbReference>
<dbReference type="PANTHER" id="PTHR13439">
    <property type="entry name" value="CT120 PROTEIN"/>
    <property type="match status" value="1"/>
</dbReference>
<gene>
    <name evidence="8" type="ORF">PCAL00307_LOCUS992</name>
    <name evidence="9" type="ORF">PECAL_3P19860</name>
</gene>
<evidence type="ECO:0000313" key="9">
    <source>
        <dbReference type="EMBL" id="CAH0372013.1"/>
    </source>
</evidence>
<dbReference type="Proteomes" id="UP000789595">
    <property type="component" value="Unassembled WGS sequence"/>
</dbReference>
<evidence type="ECO:0000259" key="7">
    <source>
        <dbReference type="PROSITE" id="PS50922"/>
    </source>
</evidence>
<keyword evidence="3 6" id="KW-1133">Transmembrane helix</keyword>
<evidence type="ECO:0000256" key="4">
    <source>
        <dbReference type="ARBA" id="ARBA00023136"/>
    </source>
</evidence>
<feature type="transmembrane region" description="Helical" evidence="6">
    <location>
        <begin position="195"/>
        <end position="215"/>
    </location>
</feature>
<dbReference type="InterPro" id="IPR006634">
    <property type="entry name" value="TLC-dom"/>
</dbReference>
<dbReference type="GO" id="GO:0005783">
    <property type="term" value="C:endoplasmic reticulum"/>
    <property type="evidence" value="ECO:0007669"/>
    <property type="project" value="TreeGrafter"/>
</dbReference>
<evidence type="ECO:0000256" key="6">
    <source>
        <dbReference type="SAM" id="Phobius"/>
    </source>
</evidence>
<evidence type="ECO:0000256" key="3">
    <source>
        <dbReference type="ARBA" id="ARBA00022989"/>
    </source>
</evidence>
<keyword evidence="10" id="KW-1185">Reference proteome</keyword>
<dbReference type="EMBL" id="CAKKNE010000003">
    <property type="protein sequence ID" value="CAH0372013.1"/>
    <property type="molecule type" value="Genomic_DNA"/>
</dbReference>
<dbReference type="GO" id="GO:0055088">
    <property type="term" value="P:lipid homeostasis"/>
    <property type="evidence" value="ECO:0007669"/>
    <property type="project" value="TreeGrafter"/>
</dbReference>
<reference evidence="8" key="1">
    <citation type="submission" date="2021-01" db="EMBL/GenBank/DDBJ databases">
        <authorList>
            <person name="Corre E."/>
            <person name="Pelletier E."/>
            <person name="Niang G."/>
            <person name="Scheremetjew M."/>
            <person name="Finn R."/>
            <person name="Kale V."/>
            <person name="Holt S."/>
            <person name="Cochrane G."/>
            <person name="Meng A."/>
            <person name="Brown T."/>
            <person name="Cohen L."/>
        </authorList>
    </citation>
    <scope>NUCLEOTIDE SEQUENCE</scope>
    <source>
        <strain evidence="8">CCMP1756</strain>
    </source>
</reference>
<feature type="transmembrane region" description="Helical" evidence="6">
    <location>
        <begin position="235"/>
        <end position="256"/>
    </location>
</feature>
<name>A0A7S3ZJT5_9STRA</name>
<evidence type="ECO:0000256" key="2">
    <source>
        <dbReference type="ARBA" id="ARBA00022692"/>
    </source>
</evidence>
<feature type="transmembrane region" description="Helical" evidence="6">
    <location>
        <begin position="46"/>
        <end position="68"/>
    </location>
</feature>
<evidence type="ECO:0000313" key="10">
    <source>
        <dbReference type="Proteomes" id="UP000789595"/>
    </source>
</evidence>
<keyword evidence="2 5" id="KW-0812">Transmembrane</keyword>
<organism evidence="8">
    <name type="scientific">Pelagomonas calceolata</name>
    <dbReference type="NCBI Taxonomy" id="35677"/>
    <lineage>
        <taxon>Eukaryota</taxon>
        <taxon>Sar</taxon>
        <taxon>Stramenopiles</taxon>
        <taxon>Ochrophyta</taxon>
        <taxon>Pelagophyceae</taxon>
        <taxon>Pelagomonadales</taxon>
        <taxon>Pelagomonadaceae</taxon>
        <taxon>Pelagomonas</taxon>
    </lineage>
</organism>
<protein>
    <recommendedName>
        <fullName evidence="7">TLC domain-containing protein</fullName>
    </recommendedName>
</protein>
<proteinExistence type="predicted"/>
<dbReference type="AlphaFoldDB" id="A0A7S3ZJT5"/>
<comment type="subcellular location">
    <subcellularLocation>
        <location evidence="1">Membrane</location>
        <topology evidence="1">Multi-pass membrane protein</topology>
    </subcellularLocation>
</comment>
<evidence type="ECO:0000256" key="5">
    <source>
        <dbReference type="PROSITE-ProRule" id="PRU00205"/>
    </source>
</evidence>
<feature type="transmembrane region" description="Helical" evidence="6">
    <location>
        <begin position="134"/>
        <end position="155"/>
    </location>
</feature>
<dbReference type="GO" id="GO:0016020">
    <property type="term" value="C:membrane"/>
    <property type="evidence" value="ECO:0007669"/>
    <property type="project" value="UniProtKB-SubCell"/>
</dbReference>
<feature type="domain" description="TLC" evidence="7">
    <location>
        <begin position="41"/>
        <end position="264"/>
    </location>
</feature>
<evidence type="ECO:0000313" key="8">
    <source>
        <dbReference type="EMBL" id="CAE0685558.1"/>
    </source>
</evidence>
<dbReference type="EMBL" id="HBIW01001159">
    <property type="protein sequence ID" value="CAE0685558.1"/>
    <property type="molecule type" value="Transcribed_RNA"/>
</dbReference>